<dbReference type="EMBL" id="CP053069">
    <property type="protein sequence ID" value="QJR10694.1"/>
    <property type="molecule type" value="Genomic_DNA"/>
</dbReference>
<evidence type="ECO:0000256" key="1">
    <source>
        <dbReference type="ARBA" id="ARBA00008857"/>
    </source>
</evidence>
<dbReference type="Proteomes" id="UP000501534">
    <property type="component" value="Chromosome"/>
</dbReference>
<name>A0A6M4GW24_9PROT</name>
<dbReference type="AlphaFoldDB" id="A0A6M4GW24"/>
<dbReference type="InterPro" id="IPR038488">
    <property type="entry name" value="Integrase_DNA-bd_sf"/>
</dbReference>
<evidence type="ECO:0000259" key="6">
    <source>
        <dbReference type="PROSITE" id="PS51898"/>
    </source>
</evidence>
<dbReference type="Gene3D" id="3.30.160.390">
    <property type="entry name" value="Integrase, DNA-binding domain"/>
    <property type="match status" value="1"/>
</dbReference>
<evidence type="ECO:0000256" key="2">
    <source>
        <dbReference type="ARBA" id="ARBA00022908"/>
    </source>
</evidence>
<comment type="similarity">
    <text evidence="1">Belongs to the 'phage' integrase family.</text>
</comment>
<dbReference type="Gene3D" id="1.10.443.10">
    <property type="entry name" value="Intergrase catalytic core"/>
    <property type="match status" value="1"/>
</dbReference>
<dbReference type="Pfam" id="PF13356">
    <property type="entry name" value="Arm-DNA-bind_3"/>
    <property type="match status" value="1"/>
</dbReference>
<dbReference type="InterPro" id="IPR010998">
    <property type="entry name" value="Integrase_recombinase_N"/>
</dbReference>
<dbReference type="CDD" id="cd00796">
    <property type="entry name" value="INT_Rci_Hp1_C"/>
    <property type="match status" value="1"/>
</dbReference>
<dbReference type="InterPro" id="IPR013762">
    <property type="entry name" value="Integrase-like_cat_sf"/>
</dbReference>
<evidence type="ECO:0000256" key="4">
    <source>
        <dbReference type="ARBA" id="ARBA00023172"/>
    </source>
</evidence>
<evidence type="ECO:0000313" key="9">
    <source>
        <dbReference type="Proteomes" id="UP000501534"/>
    </source>
</evidence>
<sequence length="399" mass="44925">MALKINKTAVKEAKAGDKPQELRFEDGLILRVQPSGVRTYYVEVARGKRVRIGRVGTVTPAMAAEAAKRLSVKVMGEGVEAVMPVRAITLEKFIADVYEPFVEHEHRRGKRTAEDLRRSFADLLSTKLDRITSRELDAWVRGRREDGVKAATIAREANQLQGALRFAVERKHLKVSPFDTWKAPNVPQGNVERYLTTQEKAAIRKALSDRDRQQARERASANKWRRERRYPELPMVADHVMPMVLVLLNTGMRYGEVVKLEWQAVNLTTRTITVVGEKAKAGRGRIIQLNDEALKVLTTWRALTNRTTGLVFQCDGEPIKSIKTAWKTIKKMSGVENVRIHDLRHDFASSIVQRGGSVYVVQKLLGHGNVSQTMRYAHLADEQAAKAVALLDGHKRGGR</sequence>
<evidence type="ECO:0000256" key="5">
    <source>
        <dbReference type="PROSITE-ProRule" id="PRU01248"/>
    </source>
</evidence>
<organism evidence="8 9">
    <name type="scientific">Usitatibacter rugosus</name>
    <dbReference type="NCBI Taxonomy" id="2732067"/>
    <lineage>
        <taxon>Bacteria</taxon>
        <taxon>Pseudomonadati</taxon>
        <taxon>Pseudomonadota</taxon>
        <taxon>Betaproteobacteria</taxon>
        <taxon>Nitrosomonadales</taxon>
        <taxon>Usitatibacteraceae</taxon>
        <taxon>Usitatibacter</taxon>
    </lineage>
</organism>
<dbReference type="InterPro" id="IPR002104">
    <property type="entry name" value="Integrase_catalytic"/>
</dbReference>
<accession>A0A6M4GW24</accession>
<dbReference type="Pfam" id="PF00589">
    <property type="entry name" value="Phage_integrase"/>
    <property type="match status" value="1"/>
</dbReference>
<dbReference type="RefSeq" id="WP_171091397.1">
    <property type="nucleotide sequence ID" value="NZ_CP053069.1"/>
</dbReference>
<dbReference type="PROSITE" id="PS51898">
    <property type="entry name" value="TYR_RECOMBINASE"/>
    <property type="match status" value="1"/>
</dbReference>
<reference evidence="8 9" key="1">
    <citation type="submission" date="2020-04" db="EMBL/GenBank/DDBJ databases">
        <title>Usitatibacter rugosus gen. nov., sp. nov. and Usitatibacter palustris sp. nov., novel members of Usitatibacteraceae fam. nov. within the order Nitrosomonadales isolated from soil.</title>
        <authorList>
            <person name="Huber K.J."/>
            <person name="Neumann-Schaal M."/>
            <person name="Geppert A."/>
            <person name="Luckner M."/>
            <person name="Wanner G."/>
            <person name="Overmann J."/>
        </authorList>
    </citation>
    <scope>NUCLEOTIDE SEQUENCE [LARGE SCALE GENOMIC DNA]</scope>
    <source>
        <strain evidence="8 9">0125_3</strain>
    </source>
</reference>
<evidence type="ECO:0000313" key="8">
    <source>
        <dbReference type="EMBL" id="QJR10694.1"/>
    </source>
</evidence>
<feature type="domain" description="Tyr recombinase" evidence="6">
    <location>
        <begin position="202"/>
        <end position="389"/>
    </location>
</feature>
<evidence type="ECO:0000256" key="3">
    <source>
        <dbReference type="ARBA" id="ARBA00023125"/>
    </source>
</evidence>
<feature type="domain" description="Core-binding (CB)" evidence="7">
    <location>
        <begin position="92"/>
        <end position="168"/>
    </location>
</feature>
<dbReference type="PROSITE" id="PS51900">
    <property type="entry name" value="CB"/>
    <property type="match status" value="1"/>
</dbReference>
<keyword evidence="3 5" id="KW-0238">DNA-binding</keyword>
<dbReference type="GO" id="GO:0006310">
    <property type="term" value="P:DNA recombination"/>
    <property type="evidence" value="ECO:0007669"/>
    <property type="project" value="UniProtKB-KW"/>
</dbReference>
<gene>
    <name evidence="8" type="primary">xerC_1</name>
    <name evidence="8" type="ORF">DSM104443_01761</name>
</gene>
<dbReference type="GO" id="GO:0003677">
    <property type="term" value="F:DNA binding"/>
    <property type="evidence" value="ECO:0007669"/>
    <property type="project" value="UniProtKB-UniRule"/>
</dbReference>
<dbReference type="PANTHER" id="PTHR30349:SF64">
    <property type="entry name" value="PROPHAGE INTEGRASE INTD-RELATED"/>
    <property type="match status" value="1"/>
</dbReference>
<dbReference type="SUPFAM" id="SSF56349">
    <property type="entry name" value="DNA breaking-rejoining enzymes"/>
    <property type="match status" value="1"/>
</dbReference>
<dbReference type="InterPro" id="IPR011010">
    <property type="entry name" value="DNA_brk_join_enz"/>
</dbReference>
<keyword evidence="2" id="KW-0229">DNA integration</keyword>
<dbReference type="KEGG" id="uru:DSM104443_01761"/>
<keyword evidence="4" id="KW-0233">DNA recombination</keyword>
<dbReference type="InterPro" id="IPR044068">
    <property type="entry name" value="CB"/>
</dbReference>
<dbReference type="InterPro" id="IPR050090">
    <property type="entry name" value="Tyrosine_recombinase_XerCD"/>
</dbReference>
<dbReference type="GO" id="GO:0015074">
    <property type="term" value="P:DNA integration"/>
    <property type="evidence" value="ECO:0007669"/>
    <property type="project" value="UniProtKB-KW"/>
</dbReference>
<proteinExistence type="inferred from homology"/>
<dbReference type="InterPro" id="IPR025166">
    <property type="entry name" value="Integrase_DNA_bind_dom"/>
</dbReference>
<protein>
    <submittedName>
        <fullName evidence="8">Tyrosine recombinase XerC</fullName>
    </submittedName>
</protein>
<dbReference type="Gene3D" id="1.10.150.130">
    <property type="match status" value="1"/>
</dbReference>
<evidence type="ECO:0000259" key="7">
    <source>
        <dbReference type="PROSITE" id="PS51900"/>
    </source>
</evidence>
<dbReference type="PANTHER" id="PTHR30349">
    <property type="entry name" value="PHAGE INTEGRASE-RELATED"/>
    <property type="match status" value="1"/>
</dbReference>
<keyword evidence="9" id="KW-1185">Reference proteome</keyword>